<dbReference type="CDD" id="cd06581">
    <property type="entry name" value="TM_PBP1_LivM_like"/>
    <property type="match status" value="1"/>
</dbReference>
<keyword evidence="3 7" id="KW-0812">Transmembrane</keyword>
<evidence type="ECO:0000313" key="8">
    <source>
        <dbReference type="EMBL" id="HIY80020.1"/>
    </source>
</evidence>
<dbReference type="GO" id="GO:0005886">
    <property type="term" value="C:plasma membrane"/>
    <property type="evidence" value="ECO:0007669"/>
    <property type="project" value="UniProtKB-SubCell"/>
</dbReference>
<dbReference type="Pfam" id="PF02653">
    <property type="entry name" value="BPD_transp_2"/>
    <property type="match status" value="1"/>
</dbReference>
<dbReference type="InterPro" id="IPR001851">
    <property type="entry name" value="ABC_transp_permease"/>
</dbReference>
<name>A0A9D1ZC69_9ACTN</name>
<feature type="transmembrane region" description="Helical" evidence="7">
    <location>
        <begin position="254"/>
        <end position="278"/>
    </location>
</feature>
<organism evidence="8 9">
    <name type="scientific">Candidatus Olsenella excrementavium</name>
    <dbReference type="NCBI Taxonomy" id="2838709"/>
    <lineage>
        <taxon>Bacteria</taxon>
        <taxon>Bacillati</taxon>
        <taxon>Actinomycetota</taxon>
        <taxon>Coriobacteriia</taxon>
        <taxon>Coriobacteriales</taxon>
        <taxon>Atopobiaceae</taxon>
        <taxon>Olsenella</taxon>
    </lineage>
</organism>
<dbReference type="Proteomes" id="UP000824133">
    <property type="component" value="Unassembled WGS sequence"/>
</dbReference>
<comment type="subcellular location">
    <subcellularLocation>
        <location evidence="1">Cell membrane</location>
        <topology evidence="1">Multi-pass membrane protein</topology>
    </subcellularLocation>
</comment>
<dbReference type="PANTHER" id="PTHR30482">
    <property type="entry name" value="HIGH-AFFINITY BRANCHED-CHAIN AMINO ACID TRANSPORT SYSTEM PERMEASE"/>
    <property type="match status" value="1"/>
</dbReference>
<feature type="transmembrane region" description="Helical" evidence="7">
    <location>
        <begin position="201"/>
        <end position="219"/>
    </location>
</feature>
<dbReference type="AlphaFoldDB" id="A0A9D1ZC69"/>
<gene>
    <name evidence="8" type="ORF">IAA42_06270</name>
</gene>
<dbReference type="GO" id="GO:0015658">
    <property type="term" value="F:branched-chain amino acid transmembrane transporter activity"/>
    <property type="evidence" value="ECO:0007669"/>
    <property type="project" value="InterPro"/>
</dbReference>
<accession>A0A9D1ZC69</accession>
<feature type="transmembrane region" description="Helical" evidence="7">
    <location>
        <begin position="69"/>
        <end position="87"/>
    </location>
</feature>
<sequence length="390" mass="41000">MEEEVMSEKRPIISMGGRGPASGGARRTLPMPARYAINAVVVLVLLILGELMIDGGAINRYQSTVLEQVGIYIILAVSLNIATGYLGQLPLGHAGFMSMGAYGCSIFIIRVSEALGVGARDFVTGTPMALVVVVAGLIVGGLCAAVAGIIIGIPALRLKGDYLAIITLAFAEIIRVVMLNIDDVLGFELTGGAAGLTGIPGFSSFLLVFGCVAVVCFLIHTMMKSRHGRAILAIRDNEIAAEATGVNTTYYKTLAFVVSAFFAGVAGGLYAGCVGVLQPAVFGFMKSIEILVMVVLGGMGSMLGSAISATVLTILPEALRAFSEYRMIAYAVVLIIVMIFRPQGLLGSYDFSLSRIIERVMNRDFPWSKKDGAPAADVAEGKEVSADAER</sequence>
<feature type="compositionally biased region" description="Basic and acidic residues" evidence="6">
    <location>
        <begin position="379"/>
        <end position="390"/>
    </location>
</feature>
<feature type="transmembrane region" description="Helical" evidence="7">
    <location>
        <begin position="290"/>
        <end position="315"/>
    </location>
</feature>
<evidence type="ECO:0000313" key="9">
    <source>
        <dbReference type="Proteomes" id="UP000824133"/>
    </source>
</evidence>
<feature type="transmembrane region" description="Helical" evidence="7">
    <location>
        <begin position="129"/>
        <end position="150"/>
    </location>
</feature>
<feature type="transmembrane region" description="Helical" evidence="7">
    <location>
        <begin position="327"/>
        <end position="344"/>
    </location>
</feature>
<protein>
    <submittedName>
        <fullName evidence="8">Branched-chain amino acid ABC transporter permease</fullName>
    </submittedName>
</protein>
<dbReference type="InterPro" id="IPR043428">
    <property type="entry name" value="LivM-like"/>
</dbReference>
<evidence type="ECO:0000256" key="4">
    <source>
        <dbReference type="ARBA" id="ARBA00022989"/>
    </source>
</evidence>
<feature type="transmembrane region" description="Helical" evidence="7">
    <location>
        <begin position="35"/>
        <end position="57"/>
    </location>
</feature>
<evidence type="ECO:0000256" key="5">
    <source>
        <dbReference type="ARBA" id="ARBA00023136"/>
    </source>
</evidence>
<evidence type="ECO:0000256" key="3">
    <source>
        <dbReference type="ARBA" id="ARBA00022692"/>
    </source>
</evidence>
<dbReference type="PANTHER" id="PTHR30482:SF10">
    <property type="entry name" value="HIGH-AFFINITY BRANCHED-CHAIN AMINO ACID TRANSPORT PROTEIN BRAE"/>
    <property type="match status" value="1"/>
</dbReference>
<comment type="caution">
    <text evidence="8">The sequence shown here is derived from an EMBL/GenBank/DDBJ whole genome shotgun (WGS) entry which is preliminary data.</text>
</comment>
<evidence type="ECO:0000256" key="1">
    <source>
        <dbReference type="ARBA" id="ARBA00004651"/>
    </source>
</evidence>
<reference evidence="8" key="2">
    <citation type="submission" date="2021-04" db="EMBL/GenBank/DDBJ databases">
        <authorList>
            <person name="Gilroy R."/>
        </authorList>
    </citation>
    <scope>NUCLEOTIDE SEQUENCE</scope>
    <source>
        <strain evidence="8">ChiHjej10B9-743</strain>
    </source>
</reference>
<feature type="transmembrane region" description="Helical" evidence="7">
    <location>
        <begin position="162"/>
        <end position="181"/>
    </location>
</feature>
<evidence type="ECO:0000256" key="2">
    <source>
        <dbReference type="ARBA" id="ARBA00022475"/>
    </source>
</evidence>
<keyword evidence="2" id="KW-1003">Cell membrane</keyword>
<evidence type="ECO:0000256" key="7">
    <source>
        <dbReference type="SAM" id="Phobius"/>
    </source>
</evidence>
<reference evidence="8" key="1">
    <citation type="journal article" date="2021" name="PeerJ">
        <title>Extensive microbial diversity within the chicken gut microbiome revealed by metagenomics and culture.</title>
        <authorList>
            <person name="Gilroy R."/>
            <person name="Ravi A."/>
            <person name="Getino M."/>
            <person name="Pursley I."/>
            <person name="Horton D.L."/>
            <person name="Alikhan N.F."/>
            <person name="Baker D."/>
            <person name="Gharbi K."/>
            <person name="Hall N."/>
            <person name="Watson M."/>
            <person name="Adriaenssens E.M."/>
            <person name="Foster-Nyarko E."/>
            <person name="Jarju S."/>
            <person name="Secka A."/>
            <person name="Antonio M."/>
            <person name="Oren A."/>
            <person name="Chaudhuri R.R."/>
            <person name="La Ragione R."/>
            <person name="Hildebrand F."/>
            <person name="Pallen M.J."/>
        </authorList>
    </citation>
    <scope>NUCLEOTIDE SEQUENCE</scope>
    <source>
        <strain evidence="8">ChiHjej10B9-743</strain>
    </source>
</reference>
<keyword evidence="5 7" id="KW-0472">Membrane</keyword>
<dbReference type="EMBL" id="DXCP01000045">
    <property type="protein sequence ID" value="HIY80020.1"/>
    <property type="molecule type" value="Genomic_DNA"/>
</dbReference>
<feature type="region of interest" description="Disordered" evidence="6">
    <location>
        <begin position="370"/>
        <end position="390"/>
    </location>
</feature>
<feature type="transmembrane region" description="Helical" evidence="7">
    <location>
        <begin position="99"/>
        <end position="117"/>
    </location>
</feature>
<proteinExistence type="predicted"/>
<evidence type="ECO:0000256" key="6">
    <source>
        <dbReference type="SAM" id="MobiDB-lite"/>
    </source>
</evidence>
<keyword evidence="4 7" id="KW-1133">Transmembrane helix</keyword>